<gene>
    <name evidence="2" type="ORF">AEL95_06990</name>
    <name evidence="3" type="ORF">ERD32_07170</name>
</gene>
<keyword evidence="1" id="KW-0472">Membrane</keyword>
<proteinExistence type="predicted"/>
<comment type="caution">
    <text evidence="2">The sequence shown here is derived from an EMBL/GenBank/DDBJ whole genome shotgun (WGS) entry which is preliminary data.</text>
</comment>
<dbReference type="Proteomes" id="UP000289808">
    <property type="component" value="Unassembled WGS sequence"/>
</dbReference>
<feature type="transmembrane region" description="Helical" evidence="1">
    <location>
        <begin position="114"/>
        <end position="133"/>
    </location>
</feature>
<evidence type="ECO:0000313" key="2">
    <source>
        <dbReference type="EMBL" id="KWU03578.1"/>
    </source>
</evidence>
<dbReference type="AlphaFoldDB" id="A0A109DDU9"/>
<dbReference type="RefSeq" id="WP_005725588.1">
    <property type="nucleotide sequence ID" value="NZ_AP025162.1"/>
</dbReference>
<keyword evidence="1" id="KW-1133">Transmembrane helix</keyword>
<keyword evidence="1" id="KW-0812">Transmembrane</keyword>
<protein>
    <submittedName>
        <fullName evidence="2">Uncharacterized protein</fullName>
    </submittedName>
</protein>
<evidence type="ECO:0000313" key="5">
    <source>
        <dbReference type="Proteomes" id="UP000289808"/>
    </source>
</evidence>
<reference evidence="3 5" key="2">
    <citation type="submission" date="2019-01" db="EMBL/GenBank/DDBJ databases">
        <title>The genome sequence of Lactobacillus crispatus L49.</title>
        <authorList>
            <person name="Zhong J."/>
            <person name="Zhang J."/>
        </authorList>
    </citation>
    <scope>NUCLEOTIDE SEQUENCE [LARGE SCALE GENOMIC DNA]</scope>
    <source>
        <strain evidence="3 5">L49</strain>
    </source>
</reference>
<feature type="transmembrane region" description="Helical" evidence="1">
    <location>
        <begin position="92"/>
        <end position="108"/>
    </location>
</feature>
<evidence type="ECO:0000256" key="1">
    <source>
        <dbReference type="SAM" id="Phobius"/>
    </source>
</evidence>
<dbReference type="PATRIC" id="fig|47770.28.peg.833"/>
<evidence type="ECO:0000313" key="3">
    <source>
        <dbReference type="EMBL" id="RXF57408.1"/>
    </source>
</evidence>
<feature type="transmembrane region" description="Helical" evidence="1">
    <location>
        <begin position="6"/>
        <end position="22"/>
    </location>
</feature>
<dbReference type="EMBL" id="SCLX01000039">
    <property type="protein sequence ID" value="RXF57408.1"/>
    <property type="molecule type" value="Genomic_DNA"/>
</dbReference>
<accession>A0A109DDU9</accession>
<organism evidence="2 4">
    <name type="scientific">Lactobacillus crispatus</name>
    <dbReference type="NCBI Taxonomy" id="47770"/>
    <lineage>
        <taxon>Bacteria</taxon>
        <taxon>Bacillati</taxon>
        <taxon>Bacillota</taxon>
        <taxon>Bacilli</taxon>
        <taxon>Lactobacillales</taxon>
        <taxon>Lactobacillaceae</taxon>
        <taxon>Lactobacillus</taxon>
    </lineage>
</organism>
<name>A0A109DDU9_9LACO</name>
<reference evidence="2 4" key="1">
    <citation type="journal article" date="2016" name="Microbiology (Mosc.)">
        <title>Comparison of Lactobacillus crispatus isolates from Lactobacillus-dominated vaginal microbiomes with isolates from microbiomes containing bacterial vaginosis-associated bacteria.</title>
        <authorList>
            <person name="Abdelmaksoud A.A."/>
            <person name="Koparde V.N."/>
            <person name="Sheth N.U."/>
            <person name="Serrano M.G."/>
            <person name="Glascock A.L."/>
            <person name="Fettweis J.M."/>
            <person name="Strauss Iii J.F."/>
            <person name="Buck G.A."/>
            <person name="Jefferson K.K."/>
        </authorList>
    </citation>
    <scope>NUCLEOTIDE SEQUENCE [LARGE SCALE GENOMIC DNA]</scope>
    <source>
        <strain evidence="2 4">VMC3</strain>
    </source>
</reference>
<sequence length="137" mass="14812">MWVILIINVIIASIAIIAGFNNRAEAFSLFNAGVVFVAFGIVLLLGAIPVYRNFDTSSVLMFVAGILIVLGIIMLIVSVIARSTRKINLQDLAIALMVAAVCLVYFIHNASLNFANLLVPELALIVGLILLVYPKQK</sequence>
<evidence type="ECO:0000313" key="4">
    <source>
        <dbReference type="Proteomes" id="UP000067598"/>
    </source>
</evidence>
<feature type="transmembrane region" description="Helical" evidence="1">
    <location>
        <begin position="29"/>
        <end position="51"/>
    </location>
</feature>
<feature type="transmembrane region" description="Helical" evidence="1">
    <location>
        <begin position="57"/>
        <end position="80"/>
    </location>
</feature>
<dbReference type="EMBL" id="LJGP01000024">
    <property type="protein sequence ID" value="KWU03578.1"/>
    <property type="molecule type" value="Genomic_DNA"/>
</dbReference>
<dbReference type="Proteomes" id="UP000067598">
    <property type="component" value="Unassembled WGS sequence"/>
</dbReference>